<reference evidence="1" key="1">
    <citation type="submission" date="2022-07" db="EMBL/GenBank/DDBJ databases">
        <title>Phylogenomic reconstructions and comparative analyses of Kickxellomycotina fungi.</title>
        <authorList>
            <person name="Reynolds N.K."/>
            <person name="Stajich J.E."/>
            <person name="Barry K."/>
            <person name="Grigoriev I.V."/>
            <person name="Crous P."/>
            <person name="Smith M.E."/>
        </authorList>
    </citation>
    <scope>NUCLEOTIDE SEQUENCE</scope>
    <source>
        <strain evidence="1">CBS 190363</strain>
    </source>
</reference>
<sequence>MGGRSKKNHRSGRAAAEPEDEQTLVRRGASVKAIKTWDDVEHDSADEFDHSRDKVLLGYDKKLSKHDGTSDFDSDEE</sequence>
<keyword evidence="2" id="KW-1185">Reference proteome</keyword>
<proteinExistence type="predicted"/>
<dbReference type="Proteomes" id="UP001139981">
    <property type="component" value="Unassembled WGS sequence"/>
</dbReference>
<organism evidence="1 2">
    <name type="scientific">Coemansia aciculifera</name>
    <dbReference type="NCBI Taxonomy" id="417176"/>
    <lineage>
        <taxon>Eukaryota</taxon>
        <taxon>Fungi</taxon>
        <taxon>Fungi incertae sedis</taxon>
        <taxon>Zoopagomycota</taxon>
        <taxon>Kickxellomycotina</taxon>
        <taxon>Kickxellomycetes</taxon>
        <taxon>Kickxellales</taxon>
        <taxon>Kickxellaceae</taxon>
        <taxon>Coemansia</taxon>
    </lineage>
</organism>
<evidence type="ECO:0000313" key="2">
    <source>
        <dbReference type="Proteomes" id="UP001139981"/>
    </source>
</evidence>
<comment type="caution">
    <text evidence="1">The sequence shown here is derived from an EMBL/GenBank/DDBJ whole genome shotgun (WGS) entry which is preliminary data.</text>
</comment>
<gene>
    <name evidence="1" type="ORF">IWW38_004415</name>
</gene>
<feature type="non-terminal residue" evidence="1">
    <location>
        <position position="77"/>
    </location>
</feature>
<evidence type="ECO:0000313" key="1">
    <source>
        <dbReference type="EMBL" id="KAJ2889924.1"/>
    </source>
</evidence>
<accession>A0ACC1LYV8</accession>
<dbReference type="EMBL" id="JANBVB010001595">
    <property type="protein sequence ID" value="KAJ2889924.1"/>
    <property type="molecule type" value="Genomic_DNA"/>
</dbReference>
<name>A0ACC1LYV8_9FUNG</name>
<protein>
    <submittedName>
        <fullName evidence="1">Uncharacterized protein</fullName>
    </submittedName>
</protein>